<feature type="transmembrane region" description="Helical" evidence="7">
    <location>
        <begin position="117"/>
        <end position="135"/>
    </location>
</feature>
<evidence type="ECO:0000256" key="6">
    <source>
        <dbReference type="ARBA" id="ARBA00023136"/>
    </source>
</evidence>
<dbReference type="PANTHER" id="PTHR23511:SF34">
    <property type="entry name" value="SYNAPTIC VESICLE GLYCOPROTEIN 2"/>
    <property type="match status" value="1"/>
</dbReference>
<keyword evidence="6 7" id="KW-0472">Membrane</keyword>
<evidence type="ECO:0000256" key="5">
    <source>
        <dbReference type="ARBA" id="ARBA00022989"/>
    </source>
</evidence>
<proteinExistence type="inferred from homology"/>
<dbReference type="GO" id="GO:0022857">
    <property type="term" value="F:transmembrane transporter activity"/>
    <property type="evidence" value="ECO:0007669"/>
    <property type="project" value="InterPro"/>
</dbReference>
<dbReference type="Proteomes" id="UP000190027">
    <property type="component" value="Unassembled WGS sequence"/>
</dbReference>
<feature type="transmembrane region" description="Helical" evidence="7">
    <location>
        <begin position="252"/>
        <end position="273"/>
    </location>
</feature>
<dbReference type="InterPro" id="IPR036259">
    <property type="entry name" value="MFS_trans_sf"/>
</dbReference>
<dbReference type="OrthoDB" id="5368493at2"/>
<evidence type="ECO:0000256" key="3">
    <source>
        <dbReference type="ARBA" id="ARBA00022448"/>
    </source>
</evidence>
<evidence type="ECO:0000256" key="4">
    <source>
        <dbReference type="ARBA" id="ARBA00022692"/>
    </source>
</evidence>
<dbReference type="RefSeq" id="WP_078717435.1">
    <property type="nucleotide sequence ID" value="NZ_FUYC01000008.1"/>
</dbReference>
<keyword evidence="10" id="KW-1185">Reference proteome</keyword>
<dbReference type="GO" id="GO:0016020">
    <property type="term" value="C:membrane"/>
    <property type="evidence" value="ECO:0007669"/>
    <property type="project" value="UniProtKB-SubCell"/>
</dbReference>
<keyword evidence="5 7" id="KW-1133">Transmembrane helix</keyword>
<feature type="transmembrane region" description="Helical" evidence="7">
    <location>
        <begin position="315"/>
        <end position="334"/>
    </location>
</feature>
<feature type="transmembrane region" description="Helical" evidence="7">
    <location>
        <begin position="174"/>
        <end position="193"/>
    </location>
</feature>
<feature type="transmembrane region" description="Helical" evidence="7">
    <location>
        <begin position="375"/>
        <end position="398"/>
    </location>
</feature>
<evidence type="ECO:0000256" key="7">
    <source>
        <dbReference type="SAM" id="Phobius"/>
    </source>
</evidence>
<gene>
    <name evidence="9" type="ORF">SAMN02745704_01878</name>
</gene>
<protein>
    <submittedName>
        <fullName evidence="9">MFS transporter, putative metabolite transport protein</fullName>
    </submittedName>
</protein>
<evidence type="ECO:0000313" key="9">
    <source>
        <dbReference type="EMBL" id="SKA85522.1"/>
    </source>
</evidence>
<keyword evidence="3" id="KW-0813">Transport</keyword>
<feature type="transmembrane region" description="Helical" evidence="7">
    <location>
        <begin position="285"/>
        <end position="308"/>
    </location>
</feature>
<dbReference type="PANTHER" id="PTHR23511">
    <property type="entry name" value="SYNAPTIC VESICLE GLYCOPROTEIN 2"/>
    <property type="match status" value="1"/>
</dbReference>
<sequence length="446" mass="48422">MATAESIIHYENAPHAPIHRKIVSGAFLGQITDGYMLGIVGIAMSYATKVLGLTSFWLGLINAASMLGILFGSLCIGYVADRVGRKQIFTYVMLAMVLLSIAPFFTSDPLTLTLLRFALGLCIGADYTVGIAMLAEWVPEKKRARVLNTLLVTWSVGYVISYITGVLLNTMGVTSWRMILCSAAIPACASFLIRIGTPESPAWLAKNDRIREAMELIRKHIGPGYGLAPQEAEEESSGSWLRLFSPELWRNTVVGGVFFAGQVLPFYAVSLFLPQVMTSLHIDSPYFSGVLYNVCTMVGVLFGTYWLADRIGRRAYLTSTFYVITGILAVMFLWRSMPGYVGLLFILALSLALAVAIVIEFSYPSELFPTEVRGSGVGLSVAISRLGAASGTFLLPIIVEHFGVYAALAGCAGVTLFSGIICQMWAPETSRPKRRSATAEAQPQTV</sequence>
<organism evidence="9 10">
    <name type="scientific">Paucidesulfovibrio gracilis DSM 16080</name>
    <dbReference type="NCBI Taxonomy" id="1121449"/>
    <lineage>
        <taxon>Bacteria</taxon>
        <taxon>Pseudomonadati</taxon>
        <taxon>Thermodesulfobacteriota</taxon>
        <taxon>Desulfovibrionia</taxon>
        <taxon>Desulfovibrionales</taxon>
        <taxon>Desulfovibrionaceae</taxon>
        <taxon>Paucidesulfovibrio</taxon>
    </lineage>
</organism>
<dbReference type="AlphaFoldDB" id="A0A1T4X7E8"/>
<evidence type="ECO:0000256" key="2">
    <source>
        <dbReference type="ARBA" id="ARBA00010992"/>
    </source>
</evidence>
<evidence type="ECO:0000259" key="8">
    <source>
        <dbReference type="PROSITE" id="PS50850"/>
    </source>
</evidence>
<dbReference type="EMBL" id="FUYC01000008">
    <property type="protein sequence ID" value="SKA85522.1"/>
    <property type="molecule type" value="Genomic_DNA"/>
</dbReference>
<accession>A0A1T4X7E8</accession>
<evidence type="ECO:0000313" key="10">
    <source>
        <dbReference type="Proteomes" id="UP000190027"/>
    </source>
</evidence>
<dbReference type="PROSITE" id="PS50850">
    <property type="entry name" value="MFS"/>
    <property type="match status" value="1"/>
</dbReference>
<dbReference type="InterPro" id="IPR020846">
    <property type="entry name" value="MFS_dom"/>
</dbReference>
<dbReference type="Pfam" id="PF00083">
    <property type="entry name" value="Sugar_tr"/>
    <property type="match status" value="1"/>
</dbReference>
<name>A0A1T4X7E8_9BACT</name>
<feature type="transmembrane region" description="Helical" evidence="7">
    <location>
        <begin position="147"/>
        <end position="168"/>
    </location>
</feature>
<feature type="transmembrane region" description="Helical" evidence="7">
    <location>
        <begin position="340"/>
        <end position="363"/>
    </location>
</feature>
<feature type="domain" description="Major facilitator superfamily (MFS) profile" evidence="8">
    <location>
        <begin position="22"/>
        <end position="430"/>
    </location>
</feature>
<feature type="transmembrane region" description="Helical" evidence="7">
    <location>
        <begin position="22"/>
        <end position="44"/>
    </location>
</feature>
<comment type="similarity">
    <text evidence="2">Belongs to the major facilitator superfamily. Sugar transporter (TC 2.A.1.1) family.</text>
</comment>
<dbReference type="SUPFAM" id="SSF103473">
    <property type="entry name" value="MFS general substrate transporter"/>
    <property type="match status" value="1"/>
</dbReference>
<dbReference type="Gene3D" id="1.20.1250.20">
    <property type="entry name" value="MFS general substrate transporter like domains"/>
    <property type="match status" value="1"/>
</dbReference>
<keyword evidence="4 7" id="KW-0812">Transmembrane</keyword>
<comment type="subcellular location">
    <subcellularLocation>
        <location evidence="1">Membrane</location>
        <topology evidence="1">Multi-pass membrane protein</topology>
    </subcellularLocation>
</comment>
<dbReference type="InterPro" id="IPR005828">
    <property type="entry name" value="MFS_sugar_transport-like"/>
</dbReference>
<dbReference type="STRING" id="1121449.SAMN02745704_01878"/>
<feature type="transmembrane region" description="Helical" evidence="7">
    <location>
        <begin position="404"/>
        <end position="426"/>
    </location>
</feature>
<feature type="transmembrane region" description="Helical" evidence="7">
    <location>
        <begin position="88"/>
        <end position="105"/>
    </location>
</feature>
<evidence type="ECO:0000256" key="1">
    <source>
        <dbReference type="ARBA" id="ARBA00004141"/>
    </source>
</evidence>
<feature type="transmembrane region" description="Helical" evidence="7">
    <location>
        <begin position="56"/>
        <end position="76"/>
    </location>
</feature>
<dbReference type="CDD" id="cd17316">
    <property type="entry name" value="MFS_SV2_like"/>
    <property type="match status" value="1"/>
</dbReference>
<reference evidence="9 10" key="1">
    <citation type="submission" date="2017-02" db="EMBL/GenBank/DDBJ databases">
        <authorList>
            <person name="Peterson S.W."/>
        </authorList>
    </citation>
    <scope>NUCLEOTIDE SEQUENCE [LARGE SCALE GENOMIC DNA]</scope>
    <source>
        <strain evidence="9 10">DSM 16080</strain>
    </source>
</reference>